<proteinExistence type="predicted"/>
<organism evidence="2 3">
    <name type="scientific">Rubricoccus marinus</name>
    <dbReference type="NCBI Taxonomy" id="716817"/>
    <lineage>
        <taxon>Bacteria</taxon>
        <taxon>Pseudomonadati</taxon>
        <taxon>Rhodothermota</taxon>
        <taxon>Rhodothermia</taxon>
        <taxon>Rhodothermales</taxon>
        <taxon>Rubricoccaceae</taxon>
        <taxon>Rubricoccus</taxon>
    </lineage>
</organism>
<reference evidence="2 3" key="1">
    <citation type="submission" date="2016-11" db="EMBL/GenBank/DDBJ databases">
        <title>Study of marine rhodopsin-containing bacteria.</title>
        <authorList>
            <person name="Yoshizawa S."/>
            <person name="Kumagai Y."/>
            <person name="Kogure K."/>
        </authorList>
    </citation>
    <scope>NUCLEOTIDE SEQUENCE [LARGE SCALE GENOMIC DNA]</scope>
    <source>
        <strain evidence="2 3">SG-29</strain>
    </source>
</reference>
<protein>
    <recommendedName>
        <fullName evidence="4">Galactose oxidase-like Early set domain-containing protein</fullName>
    </recommendedName>
</protein>
<dbReference type="EMBL" id="MQWB01000001">
    <property type="protein sequence ID" value="OZC03802.1"/>
    <property type="molecule type" value="Genomic_DNA"/>
</dbReference>
<name>A0A259U1E2_9BACT</name>
<keyword evidence="3" id="KW-1185">Reference proteome</keyword>
<dbReference type="Gene3D" id="2.130.10.80">
    <property type="entry name" value="Galactose oxidase/kelch, beta-propeller"/>
    <property type="match status" value="1"/>
</dbReference>
<evidence type="ECO:0008006" key="4">
    <source>
        <dbReference type="Google" id="ProtNLM"/>
    </source>
</evidence>
<dbReference type="SUPFAM" id="SSF50965">
    <property type="entry name" value="Galactose oxidase, central domain"/>
    <property type="match status" value="1"/>
</dbReference>
<feature type="compositionally biased region" description="Polar residues" evidence="1">
    <location>
        <begin position="221"/>
        <end position="230"/>
    </location>
</feature>
<feature type="region of interest" description="Disordered" evidence="1">
    <location>
        <begin position="204"/>
        <end position="238"/>
    </location>
</feature>
<dbReference type="InterPro" id="IPR037293">
    <property type="entry name" value="Gal_Oxidase_central_sf"/>
</dbReference>
<evidence type="ECO:0000256" key="1">
    <source>
        <dbReference type="SAM" id="MobiDB-lite"/>
    </source>
</evidence>
<dbReference type="Proteomes" id="UP000216446">
    <property type="component" value="Unassembled WGS sequence"/>
</dbReference>
<dbReference type="SUPFAM" id="SSF117281">
    <property type="entry name" value="Kelch motif"/>
    <property type="match status" value="1"/>
</dbReference>
<dbReference type="InterPro" id="IPR011043">
    <property type="entry name" value="Gal_Oxase/kelch_b-propeller"/>
</dbReference>
<evidence type="ECO:0000313" key="2">
    <source>
        <dbReference type="EMBL" id="OZC03802.1"/>
    </source>
</evidence>
<dbReference type="PANTHER" id="PTHR23244:SF493">
    <property type="entry name" value="GALACTOSE OXIDASE, CENTRAL DOMAIN FAMILY PROTEIN"/>
    <property type="match status" value="1"/>
</dbReference>
<dbReference type="RefSeq" id="WP_094549575.1">
    <property type="nucleotide sequence ID" value="NZ_MQWB01000001.1"/>
</dbReference>
<dbReference type="PROSITE" id="PS51257">
    <property type="entry name" value="PROKAR_LIPOPROTEIN"/>
    <property type="match status" value="1"/>
</dbReference>
<evidence type="ECO:0000313" key="3">
    <source>
        <dbReference type="Proteomes" id="UP000216446"/>
    </source>
</evidence>
<comment type="caution">
    <text evidence="2">The sequence shown here is derived from an EMBL/GenBank/DDBJ whole genome shotgun (WGS) entry which is preliminary data.</text>
</comment>
<dbReference type="Gene3D" id="2.120.10.80">
    <property type="entry name" value="Kelch-type beta propeller"/>
    <property type="match status" value="1"/>
</dbReference>
<dbReference type="InterPro" id="IPR015915">
    <property type="entry name" value="Kelch-typ_b-propeller"/>
</dbReference>
<dbReference type="AlphaFoldDB" id="A0A259U1E2"/>
<accession>A0A259U1E2</accession>
<dbReference type="PANTHER" id="PTHR23244">
    <property type="entry name" value="KELCH REPEAT DOMAIN"/>
    <property type="match status" value="1"/>
</dbReference>
<dbReference type="InParanoid" id="A0A259U1E2"/>
<sequence>MIRFSPEACVSLLALLLLAGCDRPIVGSIAPEIEVVSPSLTEVQTGTRVLLQLSVESISGVDDVRVNGAEATQNDVTGLWEIEVDLLSGANTFLLEAFSNEQTASREVDLIRASVGVRAAGVVLFEPRADHTATALTSGVLLAGGIGSSGDVLSTAQVIRESGPLTFALSDPAALQSPRTGHTATALPDGRVLLLGGTSTPEASGVDSFVGTPEIYDPETDTTSPVFTRRTQSRRSGHTTVLLTREGRVFLYALGGQAPTGSTTNPVAASNTLDVLELKTTSTADTLVTLTPGGGAGGGARYADATQLVLTTTATQVVTIATGFDATSEPPSASATRFFYTAPGSQYPFDVNVGSVGLPLEPRTSAAGISLGNSLALLAGGRDAAGAPLASLEVFADRSGRFLSVPAALVTPRYSHTVTRAPSGRILVIGGRNASGQALSTVEVLTL</sequence>
<dbReference type="OrthoDB" id="872573at2"/>
<gene>
    <name evidence="2" type="ORF">BSZ36_12890</name>
</gene>